<sequence length="51" mass="5222">VTLSAAKAAALQDIQAAIGAAKDAQKKGDFAAYGAALQRLDDAINKYNATK</sequence>
<protein>
    <submittedName>
        <fullName evidence="1">Uncharacterized membrane protein, UPF0182 family</fullName>
    </submittedName>
</protein>
<reference evidence="1 2" key="1">
    <citation type="submission" date="2017-01" db="EMBL/GenBank/DDBJ databases">
        <authorList>
            <consortium name="Urmite Genomes"/>
        </authorList>
    </citation>
    <scope>NUCLEOTIDE SEQUENCE [LARGE SCALE GENOMIC DNA]</scope>
    <source>
        <strain evidence="1 2">AB308</strain>
    </source>
</reference>
<evidence type="ECO:0000313" key="1">
    <source>
        <dbReference type="EMBL" id="SPM28445.1"/>
    </source>
</evidence>
<organism evidence="1 2">
    <name type="scientific">Mycobacterium terramassiliense</name>
    <dbReference type="NCBI Taxonomy" id="1841859"/>
    <lineage>
        <taxon>Bacteria</taxon>
        <taxon>Bacillati</taxon>
        <taxon>Actinomycetota</taxon>
        <taxon>Actinomycetes</taxon>
        <taxon>Mycobacteriales</taxon>
        <taxon>Mycobacteriaceae</taxon>
        <taxon>Mycobacterium</taxon>
    </lineage>
</organism>
<name>A0A2U3NAB4_9MYCO</name>
<feature type="non-terminal residue" evidence="1">
    <location>
        <position position="1"/>
    </location>
</feature>
<dbReference type="Proteomes" id="UP000241595">
    <property type="component" value="Unassembled WGS sequence"/>
</dbReference>
<accession>A0A2U3NAB4</accession>
<dbReference type="STRING" id="1841859.GCA_900157385_01928"/>
<gene>
    <name evidence="1" type="ORF">MTAB308_1932</name>
</gene>
<keyword evidence="2" id="KW-1185">Reference proteome</keyword>
<dbReference type="AlphaFoldDB" id="A0A2U3NAB4"/>
<evidence type="ECO:0000313" key="2">
    <source>
        <dbReference type="Proteomes" id="UP000241595"/>
    </source>
</evidence>
<dbReference type="EMBL" id="FTRV01000011">
    <property type="protein sequence ID" value="SPM28445.1"/>
    <property type="molecule type" value="Genomic_DNA"/>
</dbReference>
<proteinExistence type="predicted"/>